<dbReference type="Proteomes" id="UP000006671">
    <property type="component" value="Unassembled WGS sequence"/>
</dbReference>
<proteinExistence type="inferred from homology"/>
<dbReference type="Pfam" id="PF15393">
    <property type="entry name" value="DUF4615"/>
    <property type="match status" value="1"/>
</dbReference>
<dbReference type="PANTHER" id="PTHR13602:SF2">
    <property type="entry name" value="UPF0488 PROTEIN C8ORF33"/>
    <property type="match status" value="1"/>
</dbReference>
<dbReference type="InParanoid" id="D2VRU9"/>
<dbReference type="EMBL" id="GG738892">
    <property type="protein sequence ID" value="EFC40452.1"/>
    <property type="molecule type" value="Genomic_DNA"/>
</dbReference>
<dbReference type="STRING" id="5762.D2VRU9"/>
<dbReference type="PANTHER" id="PTHR13602">
    <property type="entry name" value="UPF0488 PROTEIN C8ORF33"/>
    <property type="match status" value="1"/>
</dbReference>
<comment type="similarity">
    <text evidence="1">Belongs to the UPF0488 family.</text>
</comment>
<gene>
    <name evidence="3" type="ORF">NAEGRDRAFT_71711</name>
</gene>
<accession>D2VRU9</accession>
<evidence type="ECO:0000313" key="3">
    <source>
        <dbReference type="EMBL" id="EFC40452.1"/>
    </source>
</evidence>
<name>D2VRU9_NAEGR</name>
<reference evidence="3 4" key="1">
    <citation type="journal article" date="2010" name="Cell">
        <title>The genome of Naegleria gruberi illuminates early eukaryotic versatility.</title>
        <authorList>
            <person name="Fritz-Laylin L.K."/>
            <person name="Prochnik S.E."/>
            <person name="Ginger M.L."/>
            <person name="Dacks J.B."/>
            <person name="Carpenter M.L."/>
            <person name="Field M.C."/>
            <person name="Kuo A."/>
            <person name="Paredez A."/>
            <person name="Chapman J."/>
            <person name="Pham J."/>
            <person name="Shu S."/>
            <person name="Neupane R."/>
            <person name="Cipriano M."/>
            <person name="Mancuso J."/>
            <person name="Tu H."/>
            <person name="Salamov A."/>
            <person name="Lindquist E."/>
            <person name="Shapiro H."/>
            <person name="Lucas S."/>
            <person name="Grigoriev I.V."/>
            <person name="Cande W.Z."/>
            <person name="Fulton C."/>
            <person name="Rokhsar D.S."/>
            <person name="Dawson S.C."/>
        </authorList>
    </citation>
    <scope>NUCLEOTIDE SEQUENCE [LARGE SCALE GENOMIC DNA]</scope>
    <source>
        <strain evidence="3 4">NEG-M</strain>
    </source>
</reference>
<dbReference type="KEGG" id="ngr:NAEGRDRAFT_71711"/>
<dbReference type="VEuPathDB" id="AmoebaDB:NAEGRDRAFT_71711"/>
<dbReference type="AlphaFoldDB" id="D2VRU9"/>
<dbReference type="GeneID" id="8854419"/>
<dbReference type="eggNOG" id="ENOG502SBI9">
    <property type="taxonomic scope" value="Eukaryota"/>
</dbReference>
<organism evidence="4">
    <name type="scientific">Naegleria gruberi</name>
    <name type="common">Amoeba</name>
    <dbReference type="NCBI Taxonomy" id="5762"/>
    <lineage>
        <taxon>Eukaryota</taxon>
        <taxon>Discoba</taxon>
        <taxon>Heterolobosea</taxon>
        <taxon>Tetramitia</taxon>
        <taxon>Eutetramitia</taxon>
        <taxon>Vahlkampfiidae</taxon>
        <taxon>Naegleria</taxon>
    </lineage>
</organism>
<protein>
    <submittedName>
        <fullName evidence="3">Predicted protein</fullName>
    </submittedName>
</protein>
<dbReference type="OrthoDB" id="20277at2759"/>
<evidence type="ECO:0000313" key="4">
    <source>
        <dbReference type="Proteomes" id="UP000006671"/>
    </source>
</evidence>
<keyword evidence="4" id="KW-1185">Reference proteome</keyword>
<feature type="region of interest" description="Disordered" evidence="2">
    <location>
        <begin position="85"/>
        <end position="128"/>
    </location>
</feature>
<dbReference type="OMA" id="KDADEYQ"/>
<evidence type="ECO:0000256" key="2">
    <source>
        <dbReference type="SAM" id="MobiDB-lite"/>
    </source>
</evidence>
<feature type="compositionally biased region" description="Low complexity" evidence="2">
    <location>
        <begin position="108"/>
        <end position="119"/>
    </location>
</feature>
<dbReference type="InterPro" id="IPR029274">
    <property type="entry name" value="DUF4615"/>
</dbReference>
<dbReference type="RefSeq" id="XP_002673196.1">
    <property type="nucleotide sequence ID" value="XM_002673150.1"/>
</dbReference>
<sequence>MPPRKAPSTKAPPQIHLSEEKKVQLENELNWCIQQLELGLSRKDADAYQIKETKRVLTTLQSNSVADVQKRQLMKVIFGDYRKLMKDDKKQREEEENKKKAKEEKAQTESTTLEATSETVQLEDSTTN</sequence>
<evidence type="ECO:0000256" key="1">
    <source>
        <dbReference type="ARBA" id="ARBA00005707"/>
    </source>
</evidence>
<feature type="compositionally biased region" description="Basic and acidic residues" evidence="2">
    <location>
        <begin position="85"/>
        <end position="107"/>
    </location>
</feature>